<dbReference type="AlphaFoldDB" id="A0A7I7WV35"/>
<dbReference type="EMBL" id="AP022608">
    <property type="protein sequence ID" value="BBZ20645.1"/>
    <property type="molecule type" value="Genomic_DNA"/>
</dbReference>
<dbReference type="PROSITE" id="PS51257">
    <property type="entry name" value="PROKAR_LIPOPROTEIN"/>
    <property type="match status" value="1"/>
</dbReference>
<dbReference type="Proteomes" id="UP000466187">
    <property type="component" value="Chromosome"/>
</dbReference>
<dbReference type="KEGG" id="mgad:MGAD_49800"/>
<feature type="signal peptide" evidence="1">
    <location>
        <begin position="1"/>
        <end position="20"/>
    </location>
</feature>
<organism evidence="2 3">
    <name type="scientific">Mycolicibacterium gadium</name>
    <name type="common">Mycobacterium gadium</name>
    <dbReference type="NCBI Taxonomy" id="1794"/>
    <lineage>
        <taxon>Bacteria</taxon>
        <taxon>Bacillati</taxon>
        <taxon>Actinomycetota</taxon>
        <taxon>Actinomycetes</taxon>
        <taxon>Mycobacteriales</taxon>
        <taxon>Mycobacteriaceae</taxon>
        <taxon>Mycolicibacterium</taxon>
    </lineage>
</organism>
<keyword evidence="1" id="KW-0732">Signal</keyword>
<evidence type="ECO:0000313" key="3">
    <source>
        <dbReference type="Proteomes" id="UP000466187"/>
    </source>
</evidence>
<evidence type="ECO:0008006" key="4">
    <source>
        <dbReference type="Google" id="ProtNLM"/>
    </source>
</evidence>
<evidence type="ECO:0000313" key="2">
    <source>
        <dbReference type="EMBL" id="BBZ20645.1"/>
    </source>
</evidence>
<feature type="chain" id="PRO_5029652861" description="Lipoprotein" evidence="1">
    <location>
        <begin position="21"/>
        <end position="107"/>
    </location>
</feature>
<name>A0A7I7WV35_MYCGU</name>
<reference evidence="2 3" key="1">
    <citation type="journal article" date="2019" name="Emerg. Microbes Infect.">
        <title>Comprehensive subspecies identification of 175 nontuberculous mycobacteria species based on 7547 genomic profiles.</title>
        <authorList>
            <person name="Matsumoto Y."/>
            <person name="Kinjo T."/>
            <person name="Motooka D."/>
            <person name="Nabeya D."/>
            <person name="Jung N."/>
            <person name="Uechi K."/>
            <person name="Horii T."/>
            <person name="Iida T."/>
            <person name="Fujita J."/>
            <person name="Nakamura S."/>
        </authorList>
    </citation>
    <scope>NUCLEOTIDE SEQUENCE [LARGE SCALE GENOMIC DNA]</scope>
    <source>
        <strain evidence="2 3">JCM 12688</strain>
    </source>
</reference>
<protein>
    <recommendedName>
        <fullName evidence="4">Lipoprotein</fullName>
    </recommendedName>
</protein>
<gene>
    <name evidence="2" type="ORF">MGAD_49800</name>
</gene>
<sequence>MPNRPIKAVGVLLAVITAVAACGGDATTVAPMGMVVPIPGGPEGIVVGRSGTAAIAVRNPPGVALVDSATGVVRQTVQINGAARHLSLAGVDGQCWSRWSHPTSWPK</sequence>
<proteinExistence type="predicted"/>
<evidence type="ECO:0000256" key="1">
    <source>
        <dbReference type="SAM" id="SignalP"/>
    </source>
</evidence>
<accession>A0A7I7WV35</accession>